<accession>A0A0B6Z710</accession>
<gene>
    <name evidence="2" type="primary">ORF51625</name>
</gene>
<reference evidence="2" key="1">
    <citation type="submission" date="2014-12" db="EMBL/GenBank/DDBJ databases">
        <title>Insight into the proteome of Arion vulgaris.</title>
        <authorList>
            <person name="Aradska J."/>
            <person name="Bulat T."/>
            <person name="Smidak R."/>
            <person name="Sarate P."/>
            <person name="Gangsoo J."/>
            <person name="Sialana F."/>
            <person name="Bilban M."/>
            <person name="Lubec G."/>
        </authorList>
    </citation>
    <scope>NUCLEOTIDE SEQUENCE</scope>
    <source>
        <tissue evidence="2">Skin</tissue>
    </source>
</reference>
<feature type="non-terminal residue" evidence="2">
    <location>
        <position position="103"/>
    </location>
</feature>
<feature type="region of interest" description="Disordered" evidence="1">
    <location>
        <begin position="54"/>
        <end position="103"/>
    </location>
</feature>
<evidence type="ECO:0000313" key="2">
    <source>
        <dbReference type="EMBL" id="CEK64394.1"/>
    </source>
</evidence>
<proteinExistence type="predicted"/>
<feature type="compositionally biased region" description="Basic and acidic residues" evidence="1">
    <location>
        <begin position="73"/>
        <end position="87"/>
    </location>
</feature>
<dbReference type="AlphaFoldDB" id="A0A0B6Z710"/>
<organism evidence="2">
    <name type="scientific">Arion vulgaris</name>
    <dbReference type="NCBI Taxonomy" id="1028688"/>
    <lineage>
        <taxon>Eukaryota</taxon>
        <taxon>Metazoa</taxon>
        <taxon>Spiralia</taxon>
        <taxon>Lophotrochozoa</taxon>
        <taxon>Mollusca</taxon>
        <taxon>Gastropoda</taxon>
        <taxon>Heterobranchia</taxon>
        <taxon>Euthyneura</taxon>
        <taxon>Panpulmonata</taxon>
        <taxon>Eupulmonata</taxon>
        <taxon>Stylommatophora</taxon>
        <taxon>Helicina</taxon>
        <taxon>Arionoidea</taxon>
        <taxon>Arionidae</taxon>
        <taxon>Arion</taxon>
    </lineage>
</organism>
<dbReference type="EMBL" id="HACG01017529">
    <property type="protein sequence ID" value="CEK64394.1"/>
    <property type="molecule type" value="Transcribed_RNA"/>
</dbReference>
<feature type="compositionally biased region" description="Polar residues" evidence="1">
    <location>
        <begin position="92"/>
        <end position="103"/>
    </location>
</feature>
<evidence type="ECO:0000256" key="1">
    <source>
        <dbReference type="SAM" id="MobiDB-lite"/>
    </source>
</evidence>
<feature type="non-terminal residue" evidence="2">
    <location>
        <position position="1"/>
    </location>
</feature>
<sequence length="103" mass="10954">RYETGNAISFKDRQQSLQALRHQNKKALAVLKAAKGTTGKNKTSEKEAELVISEPIGMRLKPGTKSSSGSGRTDSEASLDRGNHDSGRYSGRGSTLSQASTSS</sequence>
<name>A0A0B6Z710_9EUPU</name>
<protein>
    <submittedName>
        <fullName evidence="2">Uncharacterized protein</fullName>
    </submittedName>
</protein>